<keyword evidence="3" id="KW-0812">Transmembrane</keyword>
<dbReference type="SUPFAM" id="SSF88713">
    <property type="entry name" value="Glycoside hydrolase/deacetylase"/>
    <property type="match status" value="1"/>
</dbReference>
<dbReference type="PANTHER" id="PTHR10587">
    <property type="entry name" value="GLYCOSYL TRANSFERASE-RELATED"/>
    <property type="match status" value="1"/>
</dbReference>
<evidence type="ECO:0000256" key="1">
    <source>
        <dbReference type="ARBA" id="ARBA00022723"/>
    </source>
</evidence>
<dbReference type="InterPro" id="IPR050248">
    <property type="entry name" value="Polysacc_deacetylase_ArnD"/>
</dbReference>
<reference evidence="5 6" key="1">
    <citation type="journal article" date="2022" name="ISME Commun">
        <title>Vulcanimicrobium alpinus gen. nov. sp. nov., the first cultivated representative of the candidate phylum 'Eremiobacterota', is a metabolically versatile aerobic anoxygenic phototroph.</title>
        <authorList>
            <person name="Yabe S."/>
            <person name="Muto K."/>
            <person name="Abe K."/>
            <person name="Yokota A."/>
            <person name="Staudigel H."/>
            <person name="Tebo B.M."/>
        </authorList>
    </citation>
    <scope>NUCLEOTIDE SEQUENCE [LARGE SCALE GENOMIC DNA]</scope>
    <source>
        <strain evidence="5 6">WC8-2</strain>
    </source>
</reference>
<accession>A0AAN2C8F5</accession>
<keyword evidence="1" id="KW-0479">Metal-binding</keyword>
<dbReference type="Gene3D" id="3.20.20.370">
    <property type="entry name" value="Glycoside hydrolase/deacetylase"/>
    <property type="match status" value="1"/>
</dbReference>
<feature type="domain" description="NodB homology" evidence="4">
    <location>
        <begin position="72"/>
        <end position="251"/>
    </location>
</feature>
<dbReference type="GO" id="GO:0016810">
    <property type="term" value="F:hydrolase activity, acting on carbon-nitrogen (but not peptide) bonds"/>
    <property type="evidence" value="ECO:0007669"/>
    <property type="project" value="InterPro"/>
</dbReference>
<dbReference type="RefSeq" id="WP_317996537.1">
    <property type="nucleotide sequence ID" value="NZ_AP025523.1"/>
</dbReference>
<evidence type="ECO:0000256" key="2">
    <source>
        <dbReference type="ARBA" id="ARBA00022801"/>
    </source>
</evidence>
<keyword evidence="3" id="KW-1133">Transmembrane helix</keyword>
<dbReference type="PROSITE" id="PS51677">
    <property type="entry name" value="NODB"/>
    <property type="match status" value="1"/>
</dbReference>
<dbReference type="CDD" id="cd10917">
    <property type="entry name" value="CE4_NodB_like_6s_7s"/>
    <property type="match status" value="1"/>
</dbReference>
<dbReference type="EMBL" id="AP025523">
    <property type="protein sequence ID" value="BDE05505.1"/>
    <property type="molecule type" value="Genomic_DNA"/>
</dbReference>
<sequence>MRGRVPALVAGIAALAVVFYVGWRLWVKSGDQLRPVVVLRGADAAALVTPRLGARLHALASGGRAPAAGRPRLIALTFDDGPYPVTTPLLLQTLHDLRVPATFFLIGRDAEQYPGLTRAIAADGHEIADHTLTHPNLDTLGEADVAAELRDGADVLNRIAPDPAERRLFRPPHGRYRLATVRTAQVSGYDTILWNDDPGDWRSVGTAELTAHVFAHATAPEILLLHSGRTATIAMLPELVTRYRQAGYAFVTVGRLLRLTSPAELNRPAAIPFPSS</sequence>
<dbReference type="PANTHER" id="PTHR10587:SF133">
    <property type="entry name" value="CHITIN DEACETYLASE 1-RELATED"/>
    <property type="match status" value="1"/>
</dbReference>
<feature type="transmembrane region" description="Helical" evidence="3">
    <location>
        <begin position="7"/>
        <end position="26"/>
    </location>
</feature>
<evidence type="ECO:0000313" key="5">
    <source>
        <dbReference type="EMBL" id="BDE05505.1"/>
    </source>
</evidence>
<keyword evidence="2" id="KW-0378">Hydrolase</keyword>
<evidence type="ECO:0000313" key="6">
    <source>
        <dbReference type="Proteomes" id="UP001317532"/>
    </source>
</evidence>
<protein>
    <recommendedName>
        <fullName evidence="4">NodB homology domain-containing protein</fullName>
    </recommendedName>
</protein>
<dbReference type="Proteomes" id="UP001317532">
    <property type="component" value="Chromosome"/>
</dbReference>
<dbReference type="GO" id="GO:0005975">
    <property type="term" value="P:carbohydrate metabolic process"/>
    <property type="evidence" value="ECO:0007669"/>
    <property type="project" value="InterPro"/>
</dbReference>
<dbReference type="Pfam" id="PF01522">
    <property type="entry name" value="Polysacc_deac_1"/>
    <property type="match status" value="1"/>
</dbReference>
<organism evidence="5 6">
    <name type="scientific">Vulcanimicrobium alpinum</name>
    <dbReference type="NCBI Taxonomy" id="3016050"/>
    <lineage>
        <taxon>Bacteria</taxon>
        <taxon>Bacillati</taxon>
        <taxon>Vulcanimicrobiota</taxon>
        <taxon>Vulcanimicrobiia</taxon>
        <taxon>Vulcanimicrobiales</taxon>
        <taxon>Vulcanimicrobiaceae</taxon>
        <taxon>Vulcanimicrobium</taxon>
    </lineage>
</organism>
<keyword evidence="3" id="KW-0472">Membrane</keyword>
<evidence type="ECO:0000256" key="3">
    <source>
        <dbReference type="SAM" id="Phobius"/>
    </source>
</evidence>
<keyword evidence="6" id="KW-1185">Reference proteome</keyword>
<dbReference type="GO" id="GO:0046872">
    <property type="term" value="F:metal ion binding"/>
    <property type="evidence" value="ECO:0007669"/>
    <property type="project" value="UniProtKB-KW"/>
</dbReference>
<proteinExistence type="predicted"/>
<dbReference type="InterPro" id="IPR002509">
    <property type="entry name" value="NODB_dom"/>
</dbReference>
<dbReference type="KEGG" id="vab:WPS_07810"/>
<evidence type="ECO:0000259" key="4">
    <source>
        <dbReference type="PROSITE" id="PS51677"/>
    </source>
</evidence>
<dbReference type="AlphaFoldDB" id="A0AAN2C8F5"/>
<dbReference type="GO" id="GO:0016020">
    <property type="term" value="C:membrane"/>
    <property type="evidence" value="ECO:0007669"/>
    <property type="project" value="TreeGrafter"/>
</dbReference>
<gene>
    <name evidence="5" type="ORF">WPS_07810</name>
</gene>
<dbReference type="InterPro" id="IPR011330">
    <property type="entry name" value="Glyco_hydro/deAcase_b/a-brl"/>
</dbReference>
<name>A0AAN2C8F5_UNVUL</name>